<evidence type="ECO:0000313" key="2">
    <source>
        <dbReference type="Proteomes" id="UP000001194"/>
    </source>
</evidence>
<dbReference type="RefSeq" id="XP_001875978.1">
    <property type="nucleotide sequence ID" value="XM_001875943.1"/>
</dbReference>
<reference evidence="1 2" key="1">
    <citation type="journal article" date="2008" name="Nature">
        <title>The genome of Laccaria bicolor provides insights into mycorrhizal symbiosis.</title>
        <authorList>
            <person name="Martin F."/>
            <person name="Aerts A."/>
            <person name="Ahren D."/>
            <person name="Brun A."/>
            <person name="Danchin E.G.J."/>
            <person name="Duchaussoy F."/>
            <person name="Gibon J."/>
            <person name="Kohler A."/>
            <person name="Lindquist E."/>
            <person name="Pereda V."/>
            <person name="Salamov A."/>
            <person name="Shapiro H.J."/>
            <person name="Wuyts J."/>
            <person name="Blaudez D."/>
            <person name="Buee M."/>
            <person name="Brokstein P."/>
            <person name="Canbaeck B."/>
            <person name="Cohen D."/>
            <person name="Courty P.E."/>
            <person name="Coutinho P.M."/>
            <person name="Delaruelle C."/>
            <person name="Detter J.C."/>
            <person name="Deveau A."/>
            <person name="DiFazio S."/>
            <person name="Duplessis S."/>
            <person name="Fraissinet-Tachet L."/>
            <person name="Lucic E."/>
            <person name="Frey-Klett P."/>
            <person name="Fourrey C."/>
            <person name="Feussner I."/>
            <person name="Gay G."/>
            <person name="Grimwood J."/>
            <person name="Hoegger P.J."/>
            <person name="Jain P."/>
            <person name="Kilaru S."/>
            <person name="Labbe J."/>
            <person name="Lin Y.C."/>
            <person name="Legue V."/>
            <person name="Le Tacon F."/>
            <person name="Marmeisse R."/>
            <person name="Melayah D."/>
            <person name="Montanini B."/>
            <person name="Muratet M."/>
            <person name="Nehls U."/>
            <person name="Niculita-Hirzel H."/>
            <person name="Oudot-Le Secq M.P."/>
            <person name="Peter M."/>
            <person name="Quesneville H."/>
            <person name="Rajashekar B."/>
            <person name="Reich M."/>
            <person name="Rouhier N."/>
            <person name="Schmutz J."/>
            <person name="Yin T."/>
            <person name="Chalot M."/>
            <person name="Henrissat B."/>
            <person name="Kuees U."/>
            <person name="Lucas S."/>
            <person name="Van de Peer Y."/>
            <person name="Podila G.K."/>
            <person name="Polle A."/>
            <person name="Pukkila P.J."/>
            <person name="Richardson P.M."/>
            <person name="Rouze P."/>
            <person name="Sanders I.R."/>
            <person name="Stajich J.E."/>
            <person name="Tunlid A."/>
            <person name="Tuskan G."/>
            <person name="Grigoriev I.V."/>
        </authorList>
    </citation>
    <scope>NUCLEOTIDE SEQUENCE [LARGE SCALE GENOMIC DNA]</scope>
    <source>
        <strain evidence="2">S238N-H82 / ATCC MYA-4686</strain>
    </source>
</reference>
<dbReference type="GeneID" id="6071474"/>
<sequence length="84" mass="9470">MTPVVPRGELERVGVFRRGRCVYLKWTGANSAIPCRTLALEQFDPKLLRFQPLLSATMVLDRHAEAQQLQRVSSLIASVFAKET</sequence>
<accession>B0CWB4</accession>
<evidence type="ECO:0000313" key="1">
    <source>
        <dbReference type="EMBL" id="EDR13480.1"/>
    </source>
</evidence>
<dbReference type="AlphaFoldDB" id="B0CWB4"/>
<dbReference type="HOGENOM" id="CLU_2533631_0_0_1"/>
<proteinExistence type="predicted"/>
<feature type="non-terminal residue" evidence="1">
    <location>
        <position position="84"/>
    </location>
</feature>
<dbReference type="InParanoid" id="B0CWB4"/>
<dbReference type="Proteomes" id="UP000001194">
    <property type="component" value="Unassembled WGS sequence"/>
</dbReference>
<dbReference type="EMBL" id="DS547093">
    <property type="protein sequence ID" value="EDR13480.1"/>
    <property type="molecule type" value="Genomic_DNA"/>
</dbReference>
<dbReference type="KEGG" id="lbc:LACBIDRAFT_292387"/>
<protein>
    <submittedName>
        <fullName evidence="1">Predicted protein</fullName>
    </submittedName>
</protein>
<name>B0CWB4_LACBS</name>
<gene>
    <name evidence="1" type="ORF">LACBIDRAFT_292387</name>
</gene>
<organism evidence="2">
    <name type="scientific">Laccaria bicolor (strain S238N-H82 / ATCC MYA-4686)</name>
    <name type="common">Bicoloured deceiver</name>
    <name type="synonym">Laccaria laccata var. bicolor</name>
    <dbReference type="NCBI Taxonomy" id="486041"/>
    <lineage>
        <taxon>Eukaryota</taxon>
        <taxon>Fungi</taxon>
        <taxon>Dikarya</taxon>
        <taxon>Basidiomycota</taxon>
        <taxon>Agaricomycotina</taxon>
        <taxon>Agaricomycetes</taxon>
        <taxon>Agaricomycetidae</taxon>
        <taxon>Agaricales</taxon>
        <taxon>Agaricineae</taxon>
        <taxon>Hydnangiaceae</taxon>
        <taxon>Laccaria</taxon>
    </lineage>
</organism>
<keyword evidence="2" id="KW-1185">Reference proteome</keyword>